<organism evidence="2 3">
    <name type="scientific">Massilia glaciei</name>
    <dbReference type="NCBI Taxonomy" id="1524097"/>
    <lineage>
        <taxon>Bacteria</taxon>
        <taxon>Pseudomonadati</taxon>
        <taxon>Pseudomonadota</taxon>
        <taxon>Betaproteobacteria</taxon>
        <taxon>Burkholderiales</taxon>
        <taxon>Oxalobacteraceae</taxon>
        <taxon>Telluria group</taxon>
        <taxon>Massilia</taxon>
    </lineage>
</organism>
<keyword evidence="3" id="KW-1185">Reference proteome</keyword>
<keyword evidence="1" id="KW-0812">Transmembrane</keyword>
<protein>
    <submittedName>
        <fullName evidence="2">Uncharacterized protein</fullName>
    </submittedName>
</protein>
<proteinExistence type="predicted"/>
<dbReference type="EMBL" id="PXWF02000173">
    <property type="protein sequence ID" value="PWF48615.1"/>
    <property type="molecule type" value="Genomic_DNA"/>
</dbReference>
<dbReference type="AlphaFoldDB" id="A0A2U2HMG8"/>
<reference evidence="2 3" key="1">
    <citation type="submission" date="2018-04" db="EMBL/GenBank/DDBJ databases">
        <title>Massilia violaceinigra sp. nov., a novel purple-pigmented bacterium isolated from Tianshan glacier, Xinjiang, China.</title>
        <authorList>
            <person name="Wang H."/>
        </authorList>
    </citation>
    <scope>NUCLEOTIDE SEQUENCE [LARGE SCALE GENOMIC DNA]</scope>
    <source>
        <strain evidence="2 3">B448-2</strain>
    </source>
</reference>
<comment type="caution">
    <text evidence="2">The sequence shown here is derived from an EMBL/GenBank/DDBJ whole genome shotgun (WGS) entry which is preliminary data.</text>
</comment>
<keyword evidence="1" id="KW-0472">Membrane</keyword>
<name>A0A2U2HMG8_9BURK</name>
<keyword evidence="1" id="KW-1133">Transmembrane helix</keyword>
<dbReference type="Proteomes" id="UP000241421">
    <property type="component" value="Unassembled WGS sequence"/>
</dbReference>
<evidence type="ECO:0000313" key="2">
    <source>
        <dbReference type="EMBL" id="PWF48615.1"/>
    </source>
</evidence>
<feature type="transmembrane region" description="Helical" evidence="1">
    <location>
        <begin position="197"/>
        <end position="218"/>
    </location>
</feature>
<dbReference type="RefSeq" id="WP_106757444.1">
    <property type="nucleotide sequence ID" value="NZ_PXWF02000173.1"/>
</dbReference>
<evidence type="ECO:0000313" key="3">
    <source>
        <dbReference type="Proteomes" id="UP000241421"/>
    </source>
</evidence>
<accession>A0A2U2HMG8</accession>
<evidence type="ECO:0000256" key="1">
    <source>
        <dbReference type="SAM" id="Phobius"/>
    </source>
</evidence>
<gene>
    <name evidence="2" type="ORF">C7C56_010965</name>
</gene>
<sequence length="221" mass="24564">MFGPTDETIRKHYILALQNSYIKTVELAPRHSEPYADLYPTHNSGKFKAPPSNLLSRWVLLAGFAAAAYTATLYDPMAMIERPNLAPQERAILAKPALAKLFTSQAAYKKLRRCTRGKKPLCYLPLESIRNNPSALKSPATAANDVCRMLAGQDSQYGIAPDYKLVAATPIGKEKTSRCELTNLAAPEANRGTIFHWLYVTLMINLGTIAVVLLLRLVRYR</sequence>